<dbReference type="InterPro" id="IPR001482">
    <property type="entry name" value="T2SS/T4SS_dom"/>
</dbReference>
<dbReference type="GO" id="GO:0005524">
    <property type="term" value="F:ATP binding"/>
    <property type="evidence" value="ECO:0007669"/>
    <property type="project" value="InterPro"/>
</dbReference>
<evidence type="ECO:0000313" key="4">
    <source>
        <dbReference type="Proteomes" id="UP000006875"/>
    </source>
</evidence>
<dbReference type="InterPro" id="IPR014149">
    <property type="entry name" value="Conjug-transfer_TrbB"/>
</dbReference>
<comment type="similarity">
    <text evidence="1">Belongs to the GSP E family.</text>
</comment>
<keyword evidence="3" id="KW-0614">Plasmid</keyword>
<dbReference type="PANTHER" id="PTHR30486">
    <property type="entry name" value="TWITCHING MOTILITY PROTEIN PILT"/>
    <property type="match status" value="1"/>
</dbReference>
<dbReference type="PANTHER" id="PTHR30486:SF6">
    <property type="entry name" value="TYPE IV PILUS RETRACTATION ATPASE PILT"/>
    <property type="match status" value="1"/>
</dbReference>
<gene>
    <name evidence="3" type="ordered locus">Ilyop_2887</name>
</gene>
<geneLocation type="plasmid" evidence="3 4">
    <name>pILYOP02</name>
</geneLocation>
<dbReference type="CDD" id="cd01130">
    <property type="entry name" value="VirB11-like_ATPase"/>
    <property type="match status" value="1"/>
</dbReference>
<organism evidence="3 4">
    <name type="scientific">Ilyobacter polytropus (strain ATCC 51220 / DSM 2926 / LMG 16218 / CuHBu1)</name>
    <dbReference type="NCBI Taxonomy" id="572544"/>
    <lineage>
        <taxon>Bacteria</taxon>
        <taxon>Fusobacteriati</taxon>
        <taxon>Fusobacteriota</taxon>
        <taxon>Fusobacteriia</taxon>
        <taxon>Fusobacteriales</taxon>
        <taxon>Fusobacteriaceae</taxon>
        <taxon>Ilyobacter</taxon>
    </lineage>
</organism>
<dbReference type="Proteomes" id="UP000006875">
    <property type="component" value="Plasmid pILYOP02"/>
</dbReference>
<dbReference type="GO" id="GO:0005737">
    <property type="term" value="C:cytoplasm"/>
    <property type="evidence" value="ECO:0007669"/>
    <property type="project" value="InterPro"/>
</dbReference>
<dbReference type="eggNOG" id="COG4962">
    <property type="taxonomic scope" value="Bacteria"/>
</dbReference>
<protein>
    <submittedName>
        <fullName evidence="3">P-type conjugative transfer ATPase TrbB</fullName>
    </submittedName>
</protein>
<keyword evidence="4" id="KW-1185">Reference proteome</keyword>
<dbReference type="GO" id="GO:0016887">
    <property type="term" value="F:ATP hydrolysis activity"/>
    <property type="evidence" value="ECO:0007669"/>
    <property type="project" value="InterPro"/>
</dbReference>
<dbReference type="InterPro" id="IPR050921">
    <property type="entry name" value="T4SS_GSP_E_ATPase"/>
</dbReference>
<evidence type="ECO:0000313" key="3">
    <source>
        <dbReference type="EMBL" id="ADO84634.1"/>
    </source>
</evidence>
<dbReference type="TCDB" id="3.A.7.4.2">
    <property type="family name" value="the type iv (conjugal dna-protein transfer or virb) secretory pathway (ivsp) family"/>
</dbReference>
<dbReference type="InterPro" id="IPR027417">
    <property type="entry name" value="P-loop_NTPase"/>
</dbReference>
<dbReference type="Pfam" id="PF00437">
    <property type="entry name" value="T2SSE"/>
    <property type="match status" value="1"/>
</dbReference>
<dbReference type="KEGG" id="ipo:Ilyop_2887"/>
<proteinExistence type="inferred from homology"/>
<sequence>MSLTKQRQLDLIETALGEKILNYLLNDDVIEIMLNPDTKLWIDTLTEGRKYTGTDILPSSALRIINLVSSAVETIVNKNNPILSAELPGTGSRFQGMIPPTVTNPIFTIRKKAIKIFTLNDYLERRSITEKQYLKVCQAVKDRKNILVVGGTSTGKTTFCNAIINEMAKYDNRIIILEDTQELQCSAKDVVFMKTTDKVTMRDLIKSTMRFRPDRIMIGEIRGGEALDLLKAWNSGHPGGICTIHANDCKSGLEKLEQYIQEVATGSQEKLIASAVDIIITIKKLGTKRYIENIMELKNYSKDYELFKID</sequence>
<accession>E3HE22</accession>
<dbReference type="OrthoDB" id="9810761at2"/>
<dbReference type="EMBL" id="CP002283">
    <property type="protein sequence ID" value="ADO84634.1"/>
    <property type="molecule type" value="Genomic_DNA"/>
</dbReference>
<dbReference type="SUPFAM" id="SSF52540">
    <property type="entry name" value="P-loop containing nucleoside triphosphate hydrolases"/>
    <property type="match status" value="1"/>
</dbReference>
<dbReference type="Gene3D" id="3.30.450.90">
    <property type="match status" value="1"/>
</dbReference>
<evidence type="ECO:0000259" key="2">
    <source>
        <dbReference type="Pfam" id="PF00437"/>
    </source>
</evidence>
<dbReference type="NCBIfam" id="TIGR02782">
    <property type="entry name" value="TrbB_P"/>
    <property type="match status" value="1"/>
</dbReference>
<dbReference type="RefSeq" id="WP_013389286.1">
    <property type="nucleotide sequence ID" value="NC_014634.1"/>
</dbReference>
<evidence type="ECO:0000256" key="1">
    <source>
        <dbReference type="ARBA" id="ARBA00006611"/>
    </source>
</evidence>
<dbReference type="HOGENOM" id="CLU_005379_3_0_0"/>
<dbReference type="AlphaFoldDB" id="E3HE22"/>
<dbReference type="Gene3D" id="3.40.50.300">
    <property type="entry name" value="P-loop containing nucleotide triphosphate hydrolases"/>
    <property type="match status" value="1"/>
</dbReference>
<feature type="domain" description="Bacterial type II secretion system protein E" evidence="2">
    <location>
        <begin position="25"/>
        <end position="281"/>
    </location>
</feature>
<name>E3HE22_ILYPC</name>
<reference evidence="3 4" key="1">
    <citation type="journal article" date="2010" name="Stand. Genomic Sci.">
        <title>Complete genome sequence of Ilyobacter polytropus type strain (CuHbu1).</title>
        <authorList>
            <person name="Sikorski J."/>
            <person name="Chertkov O."/>
            <person name="Lapidus A."/>
            <person name="Nolan M."/>
            <person name="Lucas S."/>
            <person name="Del Rio T.G."/>
            <person name="Tice H."/>
            <person name="Cheng J.F."/>
            <person name="Tapia R."/>
            <person name="Han C."/>
            <person name="Goodwin L."/>
            <person name="Pitluck S."/>
            <person name="Liolios K."/>
            <person name="Ivanova N."/>
            <person name="Mavromatis K."/>
            <person name="Mikhailova N."/>
            <person name="Pati A."/>
            <person name="Chen A."/>
            <person name="Palaniappan K."/>
            <person name="Land M."/>
            <person name="Hauser L."/>
            <person name="Chang Y.J."/>
            <person name="Jeffries C.D."/>
            <person name="Brambilla E."/>
            <person name="Yasawong M."/>
            <person name="Rohde M."/>
            <person name="Pukall R."/>
            <person name="Spring S."/>
            <person name="Goker M."/>
            <person name="Woyke T."/>
            <person name="Bristow J."/>
            <person name="Eisen J.A."/>
            <person name="Markowitz V."/>
            <person name="Hugenholtz P."/>
            <person name="Kyrpides N.C."/>
            <person name="Klenk H.P."/>
        </authorList>
    </citation>
    <scope>NUCLEOTIDE SEQUENCE [LARGE SCALE GENOMIC DNA]</scope>
    <source>
        <strain evidence="4">ATCC 51220 / DSM 2926 / LMG 16218 / CuHBu1</strain>
        <plasmid evidence="4">pILYOP02</plasmid>
    </source>
</reference>